<proteinExistence type="predicted"/>
<organism evidence="3 4">
    <name type="scientific">Pedobacter chinensis</name>
    <dbReference type="NCBI Taxonomy" id="2282421"/>
    <lineage>
        <taxon>Bacteria</taxon>
        <taxon>Pseudomonadati</taxon>
        <taxon>Bacteroidota</taxon>
        <taxon>Sphingobacteriia</taxon>
        <taxon>Sphingobacteriales</taxon>
        <taxon>Sphingobacteriaceae</taxon>
        <taxon>Pedobacter</taxon>
    </lineage>
</organism>
<keyword evidence="4" id="KW-1185">Reference proteome</keyword>
<dbReference type="Proteomes" id="UP000253961">
    <property type="component" value="Unassembled WGS sequence"/>
</dbReference>
<dbReference type="AlphaFoldDB" id="A0A369PSC4"/>
<reference evidence="3 4" key="1">
    <citation type="submission" date="2018-07" db="EMBL/GenBank/DDBJ databases">
        <title>Pedobacter sp. nov., isolated from soil.</title>
        <authorList>
            <person name="Zhou L.Y."/>
            <person name="Du Z.J."/>
        </authorList>
    </citation>
    <scope>NUCLEOTIDE SEQUENCE [LARGE SCALE GENOMIC DNA]</scope>
    <source>
        <strain evidence="3 4">JDX94</strain>
    </source>
</reference>
<dbReference type="EMBL" id="QPKV01000007">
    <property type="protein sequence ID" value="RDC55424.1"/>
    <property type="molecule type" value="Genomic_DNA"/>
</dbReference>
<feature type="transmembrane region" description="Helical" evidence="2">
    <location>
        <begin position="20"/>
        <end position="41"/>
    </location>
</feature>
<evidence type="ECO:0000256" key="1">
    <source>
        <dbReference type="SAM" id="MobiDB-lite"/>
    </source>
</evidence>
<feature type="compositionally biased region" description="Low complexity" evidence="1">
    <location>
        <begin position="118"/>
        <end position="130"/>
    </location>
</feature>
<evidence type="ECO:0000313" key="3">
    <source>
        <dbReference type="EMBL" id="RDC55424.1"/>
    </source>
</evidence>
<protein>
    <submittedName>
        <fullName evidence="3">Energy transducer TonB</fullName>
    </submittedName>
</protein>
<name>A0A369PSC4_9SPHI</name>
<feature type="compositionally biased region" description="Polar residues" evidence="1">
    <location>
        <begin position="94"/>
        <end position="112"/>
    </location>
</feature>
<dbReference type="RefSeq" id="WP_115404114.1">
    <property type="nucleotide sequence ID" value="NZ_QPKV01000007.1"/>
</dbReference>
<evidence type="ECO:0000313" key="4">
    <source>
        <dbReference type="Proteomes" id="UP000253961"/>
    </source>
</evidence>
<keyword evidence="2" id="KW-0472">Membrane</keyword>
<sequence>MNYRAQNINNEENNYPKAIAISTGIMGFLLLISFFIVIGSFQPPEDLGMGGMVVNYGTAAEGMGDDYTSIEEPSADPNANGKAPDKVTPEQKVTPVTTTQSSDKEIQTQNTEDAIAVNTKSTKATTNTPTQVTEDKPAQPAINQNALYKGKKNDGQGKGDGTGDTPGNQGSINGDPLANNYGEGGSGFGNKPIELRRFSNLVIPKDDGQKTGKIAIRIYFNKAGDITRANQELKGSTITDTELVNKCIQAVLNSSLSRTDVGGDNQTGVVVFNFKVK</sequence>
<evidence type="ECO:0000256" key="2">
    <source>
        <dbReference type="SAM" id="Phobius"/>
    </source>
</evidence>
<keyword evidence="2" id="KW-0812">Transmembrane</keyword>
<gene>
    <name evidence="3" type="ORF">DU508_17795</name>
</gene>
<keyword evidence="2" id="KW-1133">Transmembrane helix</keyword>
<accession>A0A369PSC4</accession>
<dbReference type="OrthoDB" id="676306at2"/>
<comment type="caution">
    <text evidence="3">The sequence shown here is derived from an EMBL/GenBank/DDBJ whole genome shotgun (WGS) entry which is preliminary data.</text>
</comment>
<feature type="region of interest" description="Disordered" evidence="1">
    <location>
        <begin position="65"/>
        <end position="185"/>
    </location>
</feature>